<dbReference type="PANTHER" id="PTHR11895">
    <property type="entry name" value="TRANSAMIDASE"/>
    <property type="match status" value="1"/>
</dbReference>
<reference evidence="3" key="1">
    <citation type="submission" date="2022-03" db="EMBL/GenBank/DDBJ databases">
        <authorList>
            <person name="Woo C.Y."/>
        </authorList>
    </citation>
    <scope>NUCLEOTIDE SEQUENCE</scope>
    <source>
        <strain evidence="3">CYS-02</strain>
    </source>
</reference>
<evidence type="ECO:0000256" key="1">
    <source>
        <dbReference type="ARBA" id="ARBA00009199"/>
    </source>
</evidence>
<comment type="similarity">
    <text evidence="1">Belongs to the amidase family.</text>
</comment>
<proteinExistence type="inferred from homology"/>
<comment type="caution">
    <text evidence="3">The sequence shown here is derived from an EMBL/GenBank/DDBJ whole genome shotgun (WGS) entry which is preliminary data.</text>
</comment>
<evidence type="ECO:0000313" key="3">
    <source>
        <dbReference type="EMBL" id="MCJ0766184.1"/>
    </source>
</evidence>
<dbReference type="RefSeq" id="WP_243309801.1">
    <property type="nucleotide sequence ID" value="NZ_JALGBI010000004.1"/>
</dbReference>
<dbReference type="GO" id="GO:0003824">
    <property type="term" value="F:catalytic activity"/>
    <property type="evidence" value="ECO:0007669"/>
    <property type="project" value="InterPro"/>
</dbReference>
<name>A0A9X1W1P4_9BURK</name>
<dbReference type="EMBL" id="JALGBI010000004">
    <property type="protein sequence ID" value="MCJ0766184.1"/>
    <property type="molecule type" value="Genomic_DNA"/>
</dbReference>
<accession>A0A9X1W1P4</accession>
<dbReference type="SUPFAM" id="SSF75304">
    <property type="entry name" value="Amidase signature (AS) enzymes"/>
    <property type="match status" value="1"/>
</dbReference>
<feature type="domain" description="Amidase" evidence="2">
    <location>
        <begin position="24"/>
        <end position="440"/>
    </location>
</feature>
<organism evidence="3 4">
    <name type="scientific">Variovorax terrae</name>
    <dbReference type="NCBI Taxonomy" id="2923278"/>
    <lineage>
        <taxon>Bacteria</taxon>
        <taxon>Pseudomonadati</taxon>
        <taxon>Pseudomonadota</taxon>
        <taxon>Betaproteobacteria</taxon>
        <taxon>Burkholderiales</taxon>
        <taxon>Comamonadaceae</taxon>
        <taxon>Variovorax</taxon>
    </lineage>
</organism>
<keyword evidence="4" id="KW-1185">Reference proteome</keyword>
<evidence type="ECO:0000313" key="4">
    <source>
        <dbReference type="Proteomes" id="UP001139447"/>
    </source>
</evidence>
<dbReference type="InterPro" id="IPR036928">
    <property type="entry name" value="AS_sf"/>
</dbReference>
<dbReference type="InterPro" id="IPR023631">
    <property type="entry name" value="Amidase_dom"/>
</dbReference>
<dbReference type="AlphaFoldDB" id="A0A9X1W1P4"/>
<dbReference type="InterPro" id="IPR000120">
    <property type="entry name" value="Amidase"/>
</dbReference>
<evidence type="ECO:0000259" key="2">
    <source>
        <dbReference type="Pfam" id="PF01425"/>
    </source>
</evidence>
<dbReference type="Gene3D" id="3.90.1300.10">
    <property type="entry name" value="Amidase signature (AS) domain"/>
    <property type="match status" value="1"/>
</dbReference>
<gene>
    <name evidence="3" type="ORF">MMF98_23495</name>
</gene>
<dbReference type="Proteomes" id="UP001139447">
    <property type="component" value="Unassembled WGS sequence"/>
</dbReference>
<dbReference type="PANTHER" id="PTHR11895:SF7">
    <property type="entry name" value="GLUTAMYL-TRNA(GLN) AMIDOTRANSFERASE SUBUNIT A, MITOCHONDRIAL"/>
    <property type="match status" value="1"/>
</dbReference>
<sequence length="462" mass="49948">MTHRQTYAQLREAFRTGDLSPVAVAESTLAHARQVDGDLNIFALLDQERAIHAARESEARWRCGKPLSDIDGMPVSIKEFAAVRGWPSRRGSMVTSEEPLGESAVFVQRIEDAGGVLIGKTRAPEFNWKGVTDSPGYGVTRNPWDRSLTPGGSSGGCAAAVTAGVVRVSMGSDAGGSVRIPAAFTGTLALKPTFGRIPLTPFPSAFHHLPHVGPIAASVSDLSSMMRVVSGPSVYDWTSMGLSDRQTDQPATGLRIGLLAAKHWSESAPAVVEGMQEAVALLREAGFRIEEIDFDVRGASAVGAFLYKQGCLSGLRALSEADLRRIDQGMIEFAHSVANASTSQILEMLQRREIHAGELSRCFDDIDVLMLPTMPVLAFEAGRNTPAGWPDEDWMSWNPFTPAFNATKNPALSFPFLPRGGSLPIGIQWVAPFAREDQLLRLAAWFEDRQPIRLAQSVAQAK</sequence>
<protein>
    <submittedName>
        <fullName evidence="3">Amidase family protein</fullName>
    </submittedName>
</protein>
<dbReference type="Pfam" id="PF01425">
    <property type="entry name" value="Amidase"/>
    <property type="match status" value="1"/>
</dbReference>